<dbReference type="RefSeq" id="WP_116622678.1">
    <property type="nucleotide sequence ID" value="NZ_QURN01000003.1"/>
</dbReference>
<accession>A0A371XI54</accession>
<dbReference type="Pfam" id="PF07081">
    <property type="entry name" value="DUF1349"/>
    <property type="match status" value="1"/>
</dbReference>
<dbReference type="PIRSF" id="PIRSF022704">
    <property type="entry name" value="UCP022704"/>
    <property type="match status" value="1"/>
</dbReference>
<dbReference type="InterPro" id="IPR015987">
    <property type="entry name" value="UCP022704"/>
</dbReference>
<keyword evidence="2" id="KW-1185">Reference proteome</keyword>
<evidence type="ECO:0000313" key="2">
    <source>
        <dbReference type="Proteomes" id="UP000262379"/>
    </source>
</evidence>
<evidence type="ECO:0000313" key="1">
    <source>
        <dbReference type="EMBL" id="RFC68910.1"/>
    </source>
</evidence>
<dbReference type="Gene3D" id="2.60.120.200">
    <property type="match status" value="1"/>
</dbReference>
<dbReference type="AlphaFoldDB" id="A0A371XI54"/>
<organism evidence="1 2">
    <name type="scientific">Mesorhizobium denitrificans</name>
    <dbReference type="NCBI Taxonomy" id="2294114"/>
    <lineage>
        <taxon>Bacteria</taxon>
        <taxon>Pseudomonadati</taxon>
        <taxon>Pseudomonadota</taxon>
        <taxon>Alphaproteobacteria</taxon>
        <taxon>Hyphomicrobiales</taxon>
        <taxon>Phyllobacteriaceae</taxon>
        <taxon>Mesorhizobium</taxon>
    </lineage>
</organism>
<dbReference type="InterPro" id="IPR009784">
    <property type="entry name" value="DUF1349"/>
</dbReference>
<dbReference type="EMBL" id="QURN01000003">
    <property type="protein sequence ID" value="RFC68910.1"/>
    <property type="molecule type" value="Genomic_DNA"/>
</dbReference>
<dbReference type="PANTHER" id="PTHR35332:SF2">
    <property type="entry name" value="REGULATION OF ENOLASE PROTEIN 1"/>
    <property type="match status" value="1"/>
</dbReference>
<sequence length="191" mass="21704">MFEDFRWLNEPPHWKSSNDRLSLTSGDKTDFWQETFYGFHRDDGHAFLRSVECDFTIEATIIGKYQELYDQAGVMLRLDERNWIKTGIEFTDGLMHFSVVVTRGVSDWSVIPLPYASPSDEVKVRVTRHGTAVRVQYSIAGQAWQMARLAPFSDAPINTGVMACSPQRAGFEAQFRNVAIGPAISRQLHAD</sequence>
<gene>
    <name evidence="1" type="ORF">DY251_04625</name>
</gene>
<protein>
    <submittedName>
        <fullName evidence="1">DUF1349 domain-containing protein</fullName>
    </submittedName>
</protein>
<comment type="caution">
    <text evidence="1">The sequence shown here is derived from an EMBL/GenBank/DDBJ whole genome shotgun (WGS) entry which is preliminary data.</text>
</comment>
<dbReference type="InterPro" id="IPR013320">
    <property type="entry name" value="ConA-like_dom_sf"/>
</dbReference>
<name>A0A371XI54_9HYPH</name>
<proteinExistence type="predicted"/>
<reference evidence="2" key="1">
    <citation type="submission" date="2018-08" db="EMBL/GenBank/DDBJ databases">
        <authorList>
            <person name="Im W.T."/>
        </authorList>
    </citation>
    <scope>NUCLEOTIDE SEQUENCE [LARGE SCALE GENOMIC DNA]</scope>
    <source>
        <strain evidence="2">LA-28</strain>
    </source>
</reference>
<dbReference type="SUPFAM" id="SSF49899">
    <property type="entry name" value="Concanavalin A-like lectins/glucanases"/>
    <property type="match status" value="1"/>
</dbReference>
<dbReference type="PANTHER" id="PTHR35332">
    <property type="entry name" value="REGULATION OF ENOLASE PROTEIN 1"/>
    <property type="match status" value="1"/>
</dbReference>
<dbReference type="Proteomes" id="UP000262379">
    <property type="component" value="Unassembled WGS sequence"/>
</dbReference>